<protein>
    <recommendedName>
        <fullName evidence="3">Response regulatory domain-containing protein</fullName>
    </recommendedName>
</protein>
<dbReference type="PROSITE" id="PS50110">
    <property type="entry name" value="RESPONSE_REGULATORY"/>
    <property type="match status" value="1"/>
</dbReference>
<dbReference type="Gene3D" id="3.40.50.2300">
    <property type="match status" value="1"/>
</dbReference>
<dbReference type="PANTHER" id="PTHR45339:SF3">
    <property type="entry name" value="HISTIDINE KINASE"/>
    <property type="match status" value="1"/>
</dbReference>
<accession>A0A367QSB9</accession>
<organism evidence="4 5">
    <name type="scientific">Nostoc minutum NIES-26</name>
    <dbReference type="NCBI Taxonomy" id="1844469"/>
    <lineage>
        <taxon>Bacteria</taxon>
        <taxon>Bacillati</taxon>
        <taxon>Cyanobacteriota</taxon>
        <taxon>Cyanophyceae</taxon>
        <taxon>Nostocales</taxon>
        <taxon>Nostocaceae</taxon>
        <taxon>Nostoc</taxon>
    </lineage>
</organism>
<dbReference type="Pfam" id="PF00072">
    <property type="entry name" value="Response_reg"/>
    <property type="match status" value="1"/>
</dbReference>
<proteinExistence type="predicted"/>
<evidence type="ECO:0000256" key="1">
    <source>
        <dbReference type="ARBA" id="ARBA00022553"/>
    </source>
</evidence>
<dbReference type="InterPro" id="IPR011006">
    <property type="entry name" value="CheY-like_superfamily"/>
</dbReference>
<dbReference type="PANTHER" id="PTHR45339">
    <property type="entry name" value="HYBRID SIGNAL TRANSDUCTION HISTIDINE KINASE J"/>
    <property type="match status" value="1"/>
</dbReference>
<dbReference type="Proteomes" id="UP000252107">
    <property type="component" value="Unassembled WGS sequence"/>
</dbReference>
<evidence type="ECO:0000259" key="3">
    <source>
        <dbReference type="PROSITE" id="PS50110"/>
    </source>
</evidence>
<dbReference type="InterPro" id="IPR001789">
    <property type="entry name" value="Sig_transdc_resp-reg_receiver"/>
</dbReference>
<comment type="caution">
    <text evidence="2">Lacks conserved residue(s) required for the propagation of feature annotation.</text>
</comment>
<feature type="domain" description="Response regulatory" evidence="3">
    <location>
        <begin position="1"/>
        <end position="67"/>
    </location>
</feature>
<evidence type="ECO:0000256" key="2">
    <source>
        <dbReference type="PROSITE-ProRule" id="PRU00169"/>
    </source>
</evidence>
<comment type="caution">
    <text evidence="4">The sequence shown here is derived from an EMBL/GenBank/DDBJ whole genome shotgun (WGS) entry which is preliminary data.</text>
</comment>
<evidence type="ECO:0000313" key="5">
    <source>
        <dbReference type="Proteomes" id="UP000252107"/>
    </source>
</evidence>
<reference evidence="4" key="1">
    <citation type="submission" date="2016-04" db="EMBL/GenBank/DDBJ databases">
        <authorList>
            <person name="Tabuchi Yagui T.R."/>
        </authorList>
    </citation>
    <scope>NUCLEOTIDE SEQUENCE [LARGE SCALE GENOMIC DNA]</scope>
    <source>
        <strain evidence="4">NIES-26</strain>
    </source>
</reference>
<dbReference type="EMBL" id="LXQD01000306">
    <property type="protein sequence ID" value="RCJ27005.1"/>
    <property type="molecule type" value="Genomic_DNA"/>
</dbReference>
<name>A0A367QSB9_9NOSO</name>
<dbReference type="SUPFAM" id="SSF52172">
    <property type="entry name" value="CheY-like"/>
    <property type="match status" value="1"/>
</dbReference>
<keyword evidence="5" id="KW-1185">Reference proteome</keyword>
<gene>
    <name evidence="4" type="ORF">A6770_02220</name>
</gene>
<dbReference type="GO" id="GO:0000160">
    <property type="term" value="P:phosphorelay signal transduction system"/>
    <property type="evidence" value="ECO:0007669"/>
    <property type="project" value="InterPro"/>
</dbReference>
<keyword evidence="1" id="KW-0597">Phosphoprotein</keyword>
<dbReference type="AlphaFoldDB" id="A0A367QSB9"/>
<evidence type="ECO:0000313" key="4">
    <source>
        <dbReference type="EMBL" id="RCJ27005.1"/>
    </source>
</evidence>
<sequence>MPDKDGYSLIRFIRNQEAKQGGFLPVIALTSYVHSEDSTKALNAGFQEFIHKPFDPNELVATVAKLAQRTLLK</sequence>